<dbReference type="EMBL" id="DSUH01000363">
    <property type="protein sequence ID" value="HGU34277.1"/>
    <property type="molecule type" value="Genomic_DNA"/>
</dbReference>
<dbReference type="AlphaFoldDB" id="A0A7C4W7P0"/>
<evidence type="ECO:0000256" key="4">
    <source>
        <dbReference type="ARBA" id="ARBA00022692"/>
    </source>
</evidence>
<feature type="domain" description="TonB-dependent receptor plug" evidence="14">
    <location>
        <begin position="63"/>
        <end position="153"/>
    </location>
</feature>
<evidence type="ECO:0000256" key="1">
    <source>
        <dbReference type="ARBA" id="ARBA00004571"/>
    </source>
</evidence>
<dbReference type="GO" id="GO:0015344">
    <property type="term" value="F:siderophore uptake transmembrane transporter activity"/>
    <property type="evidence" value="ECO:0007669"/>
    <property type="project" value="TreeGrafter"/>
</dbReference>
<dbReference type="SUPFAM" id="SSF56935">
    <property type="entry name" value="Porins"/>
    <property type="match status" value="1"/>
</dbReference>
<dbReference type="Gene3D" id="2.170.130.10">
    <property type="entry name" value="TonB-dependent receptor, plug domain"/>
    <property type="match status" value="1"/>
</dbReference>
<feature type="domain" description="TonB-dependent receptor-like beta-barrel" evidence="13">
    <location>
        <begin position="247"/>
        <end position="695"/>
    </location>
</feature>
<dbReference type="Pfam" id="PF00593">
    <property type="entry name" value="TonB_dep_Rec_b-barrel"/>
    <property type="match status" value="1"/>
</dbReference>
<gene>
    <name evidence="15" type="ORF">ENS29_15745</name>
</gene>
<comment type="caution">
    <text evidence="15">The sequence shown here is derived from an EMBL/GenBank/DDBJ whole genome shotgun (WGS) entry which is preliminary data.</text>
</comment>
<organism evidence="15">
    <name type="scientific">Desulfatirhabdium butyrativorans</name>
    <dbReference type="NCBI Taxonomy" id="340467"/>
    <lineage>
        <taxon>Bacteria</taxon>
        <taxon>Pseudomonadati</taxon>
        <taxon>Thermodesulfobacteriota</taxon>
        <taxon>Desulfobacteria</taxon>
        <taxon>Desulfobacterales</taxon>
        <taxon>Desulfatirhabdiaceae</taxon>
        <taxon>Desulfatirhabdium</taxon>
    </lineage>
</organism>
<dbReference type="InterPro" id="IPR037066">
    <property type="entry name" value="Plug_dom_sf"/>
</dbReference>
<evidence type="ECO:0000259" key="14">
    <source>
        <dbReference type="Pfam" id="PF07715"/>
    </source>
</evidence>
<protein>
    <submittedName>
        <fullName evidence="15">TonB-dependent receptor</fullName>
    </submittedName>
</protein>
<comment type="similarity">
    <text evidence="10 11">Belongs to the TonB-dependent receptor family.</text>
</comment>
<dbReference type="Gene3D" id="2.40.170.20">
    <property type="entry name" value="TonB-dependent receptor, beta-barrel domain"/>
    <property type="match status" value="1"/>
</dbReference>
<dbReference type="InterPro" id="IPR000531">
    <property type="entry name" value="Beta-barrel_TonB"/>
</dbReference>
<accession>A0A7C4W7P0</accession>
<keyword evidence="8 15" id="KW-0675">Receptor</keyword>
<dbReference type="InterPro" id="IPR036942">
    <property type="entry name" value="Beta-barrel_TonB_sf"/>
</dbReference>
<evidence type="ECO:0000256" key="10">
    <source>
        <dbReference type="PROSITE-ProRule" id="PRU01360"/>
    </source>
</evidence>
<reference evidence="15" key="1">
    <citation type="journal article" date="2020" name="mSystems">
        <title>Genome- and Community-Level Interaction Insights into Carbon Utilization and Element Cycling Functions of Hydrothermarchaeota in Hydrothermal Sediment.</title>
        <authorList>
            <person name="Zhou Z."/>
            <person name="Liu Y."/>
            <person name="Xu W."/>
            <person name="Pan J."/>
            <person name="Luo Z.H."/>
            <person name="Li M."/>
        </authorList>
    </citation>
    <scope>NUCLEOTIDE SEQUENCE [LARGE SCALE GENOMIC DNA]</scope>
    <source>
        <strain evidence="15">SpSt-477</strain>
    </source>
</reference>
<keyword evidence="7 10" id="KW-0472">Membrane</keyword>
<evidence type="ECO:0000256" key="8">
    <source>
        <dbReference type="ARBA" id="ARBA00023170"/>
    </source>
</evidence>
<dbReference type="PROSITE" id="PS00430">
    <property type="entry name" value="TONB_DEPENDENT_REC_1"/>
    <property type="match status" value="1"/>
</dbReference>
<comment type="subcellular location">
    <subcellularLocation>
        <location evidence="1 10">Cell outer membrane</location>
        <topology evidence="1 10">Multi-pass membrane protein</topology>
    </subcellularLocation>
</comment>
<dbReference type="PROSITE" id="PS52016">
    <property type="entry name" value="TONB_DEPENDENT_REC_3"/>
    <property type="match status" value="1"/>
</dbReference>
<evidence type="ECO:0000256" key="6">
    <source>
        <dbReference type="ARBA" id="ARBA00023077"/>
    </source>
</evidence>
<feature type="chain" id="PRO_5027817979" evidence="12">
    <location>
        <begin position="24"/>
        <end position="733"/>
    </location>
</feature>
<dbReference type="GO" id="GO:0009279">
    <property type="term" value="C:cell outer membrane"/>
    <property type="evidence" value="ECO:0007669"/>
    <property type="project" value="UniProtKB-SubCell"/>
</dbReference>
<dbReference type="InterPro" id="IPR010916">
    <property type="entry name" value="TonB_box_CS"/>
</dbReference>
<evidence type="ECO:0000256" key="11">
    <source>
        <dbReference type="RuleBase" id="RU003357"/>
    </source>
</evidence>
<evidence type="ECO:0000256" key="2">
    <source>
        <dbReference type="ARBA" id="ARBA00022448"/>
    </source>
</evidence>
<evidence type="ECO:0000256" key="9">
    <source>
        <dbReference type="ARBA" id="ARBA00023237"/>
    </source>
</evidence>
<keyword evidence="2 10" id="KW-0813">Transport</keyword>
<dbReference type="InterPro" id="IPR039426">
    <property type="entry name" value="TonB-dep_rcpt-like"/>
</dbReference>
<dbReference type="PANTHER" id="PTHR30069">
    <property type="entry name" value="TONB-DEPENDENT OUTER MEMBRANE RECEPTOR"/>
    <property type="match status" value="1"/>
</dbReference>
<name>A0A7C4W7P0_9BACT</name>
<keyword evidence="4 10" id="KW-0812">Transmembrane</keyword>
<keyword evidence="3 10" id="KW-1134">Transmembrane beta strand</keyword>
<evidence type="ECO:0000256" key="3">
    <source>
        <dbReference type="ARBA" id="ARBA00022452"/>
    </source>
</evidence>
<keyword evidence="5 12" id="KW-0732">Signal</keyword>
<dbReference type="InterPro" id="IPR012910">
    <property type="entry name" value="Plug_dom"/>
</dbReference>
<evidence type="ECO:0000256" key="5">
    <source>
        <dbReference type="ARBA" id="ARBA00022729"/>
    </source>
</evidence>
<keyword evidence="9 10" id="KW-0998">Cell outer membrane</keyword>
<dbReference type="Pfam" id="PF07715">
    <property type="entry name" value="Plug"/>
    <property type="match status" value="1"/>
</dbReference>
<evidence type="ECO:0000313" key="15">
    <source>
        <dbReference type="EMBL" id="HGU34277.1"/>
    </source>
</evidence>
<proteinExistence type="inferred from homology"/>
<evidence type="ECO:0000256" key="12">
    <source>
        <dbReference type="SAM" id="SignalP"/>
    </source>
</evidence>
<dbReference type="PANTHER" id="PTHR30069:SF29">
    <property type="entry name" value="HEMOGLOBIN AND HEMOGLOBIN-HAPTOGLOBIN-BINDING PROTEIN 1-RELATED"/>
    <property type="match status" value="1"/>
</dbReference>
<evidence type="ECO:0000256" key="7">
    <source>
        <dbReference type="ARBA" id="ARBA00023136"/>
    </source>
</evidence>
<sequence>MKGYRIVLALLCVCLGMGAAAFADETTTLETIVVTGEKIIAPTKQTNETVYTGSEVTAKGIDIQGAAAQTSVYQAIDAIPGISLESSDPYGLAAEQQSIRVRGVRGFLGAMTVEGVPNYGGNPMGPREYIYDTENVESIAIYKGAVPADLGTGVGARAGAIELRPKWPKDTLGATVSQAVGGDAYSRTFLRMNLGTLSPLDTKLSVSGSYTEADKWKGDGKMGPRNNLNFMIRQPAWQGEEVKLWVNYNGYEQHLYRPLTYAETQNLEQYFYKDYNPTLTGSKGKDIYYYDYNRGNYRNRDALSILPVTVADDWRVSFKPYVSDERSEIWQGVTSSGGLIQKRIRDIERYGLISQIDHAFGPVHTALGYWVESMDMKILTQNYDPLTLAYKGYGIYTENDGNGVVNSPFLKFSGTHGRFDWQVGMKYFRYDEPSSIGYVTDSKTSALVRAPDLDRDSRTYDEWLPTLGFGYNLSDVLQLYSSYGRNQIRPYSYVPLINLYNANRSTFQKAGVTLADMFSGYDMEISDNVEVGLRWREEKFEIMPAVFFAKHDKLLTTVYDPRVNLSYQQNVGKATGYGVDLETNVFLGKSWTFFFNPCYTVLTYDDDLTYQGKTLFVKDNQVVDTPNWLVKTGLIYRWEQLEIVPMLRYLGERYGDAEHKEKIGDYTVADLKMGYTIPRAIGAGSLKLSLELLNVFDRKYVSAINASDDSRSGSTSYSVGAPFTALVMAAVDF</sequence>
<dbReference type="GO" id="GO:0044718">
    <property type="term" value="P:siderophore transmembrane transport"/>
    <property type="evidence" value="ECO:0007669"/>
    <property type="project" value="TreeGrafter"/>
</dbReference>
<keyword evidence="6 11" id="KW-0798">TonB box</keyword>
<evidence type="ECO:0000259" key="13">
    <source>
        <dbReference type="Pfam" id="PF00593"/>
    </source>
</evidence>
<feature type="signal peptide" evidence="12">
    <location>
        <begin position="1"/>
        <end position="23"/>
    </location>
</feature>